<gene>
    <name evidence="1" type="ORF">Pint_05911</name>
</gene>
<name>A0ACC0YZL1_9ROSI</name>
<proteinExistence type="predicted"/>
<evidence type="ECO:0000313" key="2">
    <source>
        <dbReference type="Proteomes" id="UP001163603"/>
    </source>
</evidence>
<accession>A0ACC0YZL1</accession>
<sequence length="169" mass="18899">MREYDDQFDPLLESAIRNYQQNYNLNVTGTLDPDTVNQMMMPRCGVKGCCQYNYNKFRIIGASISSFGENAKADTVIGFHHGDHGDGLPFDGPKGVVAHAFTAVDGRIHYDADEKWSLLKDPARDEMDLETIAVHEIGHVIGLDHSSEKESVIFATIGFGTIKRKFAFR</sequence>
<organism evidence="1 2">
    <name type="scientific">Pistacia integerrima</name>
    <dbReference type="NCBI Taxonomy" id="434235"/>
    <lineage>
        <taxon>Eukaryota</taxon>
        <taxon>Viridiplantae</taxon>
        <taxon>Streptophyta</taxon>
        <taxon>Embryophyta</taxon>
        <taxon>Tracheophyta</taxon>
        <taxon>Spermatophyta</taxon>
        <taxon>Magnoliopsida</taxon>
        <taxon>eudicotyledons</taxon>
        <taxon>Gunneridae</taxon>
        <taxon>Pentapetalae</taxon>
        <taxon>rosids</taxon>
        <taxon>malvids</taxon>
        <taxon>Sapindales</taxon>
        <taxon>Anacardiaceae</taxon>
        <taxon>Pistacia</taxon>
    </lineage>
</organism>
<evidence type="ECO:0000313" key="1">
    <source>
        <dbReference type="EMBL" id="KAJ0044361.1"/>
    </source>
</evidence>
<dbReference type="EMBL" id="CM047738">
    <property type="protein sequence ID" value="KAJ0044361.1"/>
    <property type="molecule type" value="Genomic_DNA"/>
</dbReference>
<reference evidence="2" key="1">
    <citation type="journal article" date="2023" name="G3 (Bethesda)">
        <title>Genome assembly and association tests identify interacting loci associated with vigor, precocity, and sex in interspecific pistachio rootstocks.</title>
        <authorList>
            <person name="Palmer W."/>
            <person name="Jacygrad E."/>
            <person name="Sagayaradj S."/>
            <person name="Cavanaugh K."/>
            <person name="Han R."/>
            <person name="Bertier L."/>
            <person name="Beede B."/>
            <person name="Kafkas S."/>
            <person name="Golino D."/>
            <person name="Preece J."/>
            <person name="Michelmore R."/>
        </authorList>
    </citation>
    <scope>NUCLEOTIDE SEQUENCE [LARGE SCALE GENOMIC DNA]</scope>
</reference>
<protein>
    <submittedName>
        <fullName evidence="1">Uncharacterized protein</fullName>
    </submittedName>
</protein>
<keyword evidence="2" id="KW-1185">Reference proteome</keyword>
<comment type="caution">
    <text evidence="1">The sequence shown here is derived from an EMBL/GenBank/DDBJ whole genome shotgun (WGS) entry which is preliminary data.</text>
</comment>
<dbReference type="Proteomes" id="UP001163603">
    <property type="component" value="Chromosome 3"/>
</dbReference>